<accession>A0A9Q3GGA3</accession>
<evidence type="ECO:0000313" key="2">
    <source>
        <dbReference type="EMBL" id="MBW0465252.1"/>
    </source>
</evidence>
<sequence>MQMVLAKKPAWLPQEEHHIEGICVTDIVTEFFYQVKERYKMEKDCNISCQILVKDFKDPSLSFKLDEVWKRAYDEGRFQFLDGIIYHRTKHTCFMKLTETTLIKTTLHQCHNSLVSGHLSEDRTLKRVKTFSWCPNWRKDVSEYGQTCD</sequence>
<name>A0A9Q3GGA3_9BASI</name>
<dbReference type="Gene3D" id="1.10.340.70">
    <property type="match status" value="1"/>
</dbReference>
<feature type="domain" description="Integrase zinc-binding" evidence="1">
    <location>
        <begin position="100"/>
        <end position="149"/>
    </location>
</feature>
<dbReference type="AlphaFoldDB" id="A0A9Q3GGA3"/>
<gene>
    <name evidence="2" type="ORF">O181_004967</name>
</gene>
<dbReference type="Pfam" id="PF17921">
    <property type="entry name" value="Integrase_H2C2"/>
    <property type="match status" value="1"/>
</dbReference>
<organism evidence="2 3">
    <name type="scientific">Austropuccinia psidii MF-1</name>
    <dbReference type="NCBI Taxonomy" id="1389203"/>
    <lineage>
        <taxon>Eukaryota</taxon>
        <taxon>Fungi</taxon>
        <taxon>Dikarya</taxon>
        <taxon>Basidiomycota</taxon>
        <taxon>Pucciniomycotina</taxon>
        <taxon>Pucciniomycetes</taxon>
        <taxon>Pucciniales</taxon>
        <taxon>Sphaerophragmiaceae</taxon>
        <taxon>Austropuccinia</taxon>
    </lineage>
</organism>
<dbReference type="InterPro" id="IPR041588">
    <property type="entry name" value="Integrase_H2C2"/>
</dbReference>
<protein>
    <recommendedName>
        <fullName evidence="1">Integrase zinc-binding domain-containing protein</fullName>
    </recommendedName>
</protein>
<dbReference type="Proteomes" id="UP000765509">
    <property type="component" value="Unassembled WGS sequence"/>
</dbReference>
<reference evidence="2" key="1">
    <citation type="submission" date="2021-03" db="EMBL/GenBank/DDBJ databases">
        <title>Draft genome sequence of rust myrtle Austropuccinia psidii MF-1, a brazilian biotype.</title>
        <authorList>
            <person name="Quecine M.C."/>
            <person name="Pachon D.M.R."/>
            <person name="Bonatelli M.L."/>
            <person name="Correr F.H."/>
            <person name="Franceschini L.M."/>
            <person name="Leite T.F."/>
            <person name="Margarido G.R.A."/>
            <person name="Almeida C.A."/>
            <person name="Ferrarezi J.A."/>
            <person name="Labate C.A."/>
        </authorList>
    </citation>
    <scope>NUCLEOTIDE SEQUENCE</scope>
    <source>
        <strain evidence="2">MF-1</strain>
    </source>
</reference>
<keyword evidence="3" id="KW-1185">Reference proteome</keyword>
<proteinExistence type="predicted"/>
<dbReference type="EMBL" id="AVOT02000990">
    <property type="protein sequence ID" value="MBW0465252.1"/>
    <property type="molecule type" value="Genomic_DNA"/>
</dbReference>
<evidence type="ECO:0000313" key="3">
    <source>
        <dbReference type="Proteomes" id="UP000765509"/>
    </source>
</evidence>
<evidence type="ECO:0000259" key="1">
    <source>
        <dbReference type="Pfam" id="PF17921"/>
    </source>
</evidence>
<comment type="caution">
    <text evidence="2">The sequence shown here is derived from an EMBL/GenBank/DDBJ whole genome shotgun (WGS) entry which is preliminary data.</text>
</comment>